<evidence type="ECO:0000256" key="3">
    <source>
        <dbReference type="SAM" id="SignalP"/>
    </source>
</evidence>
<feature type="compositionally biased region" description="Polar residues" evidence="1">
    <location>
        <begin position="272"/>
        <end position="297"/>
    </location>
</feature>
<feature type="transmembrane region" description="Helical" evidence="2">
    <location>
        <begin position="236"/>
        <end position="264"/>
    </location>
</feature>
<accession>A0AAV6RV55</accession>
<feature type="region of interest" description="Disordered" evidence="1">
    <location>
        <begin position="271"/>
        <end position="349"/>
    </location>
</feature>
<evidence type="ECO:0000313" key="5">
    <source>
        <dbReference type="EMBL" id="KAG7508700.1"/>
    </source>
</evidence>
<keyword evidence="3" id="KW-0732">Signal</keyword>
<evidence type="ECO:0000256" key="2">
    <source>
        <dbReference type="SAM" id="Phobius"/>
    </source>
</evidence>
<dbReference type="Proteomes" id="UP000693946">
    <property type="component" value="Linkage Group LG17"/>
</dbReference>
<name>A0AAV6RV55_SOLSE</name>
<feature type="signal peptide" evidence="3">
    <location>
        <begin position="1"/>
        <end position="22"/>
    </location>
</feature>
<evidence type="ECO:0000259" key="4">
    <source>
        <dbReference type="PROSITE" id="PS50835"/>
    </source>
</evidence>
<dbReference type="InterPro" id="IPR003599">
    <property type="entry name" value="Ig_sub"/>
</dbReference>
<dbReference type="PANTHER" id="PTHR11422">
    <property type="entry name" value="T-CELL SURFACE GLYCOPROTEIN CD4"/>
    <property type="match status" value="1"/>
</dbReference>
<feature type="chain" id="PRO_5043316505" description="Ig-like domain-containing protein" evidence="3">
    <location>
        <begin position="23"/>
        <end position="349"/>
    </location>
</feature>
<sequence length="349" mass="38248">MREIKWIKTLFFLTLELHFTETFGPLILIIKEGDEATLPCGNMKLTRDKCGSINWVHTRPGIATFDLVENGKLREDQSHRLSVTEHCSLVIKKVTTADRGRYDCQRITPPIDALVYLSAVKLTEQKDEDKVILSCSVSSHELNPTVNCRPVNGTNTRGSQEECSTTFSTSYLERNPNYRESFICEVTNGYSGDVQTFTFSSSSSVEYPPTPTPTAEIISSSNTNVPMSGQTPQTSLWWYIGVAVGGAGVAVGGASLLLAVMAAVRWKRNEGKTQTNGNAQGQRLKPTETQSSPNTSHDMADPEEGVSYASVSYIKRSNGKAGVQVKAADDDDEEEEGAAVTYSTVNVRR</sequence>
<proteinExistence type="predicted"/>
<gene>
    <name evidence="5" type="ORF">JOB18_021901</name>
</gene>
<organism evidence="5 6">
    <name type="scientific">Solea senegalensis</name>
    <name type="common">Senegalese sole</name>
    <dbReference type="NCBI Taxonomy" id="28829"/>
    <lineage>
        <taxon>Eukaryota</taxon>
        <taxon>Metazoa</taxon>
        <taxon>Chordata</taxon>
        <taxon>Craniata</taxon>
        <taxon>Vertebrata</taxon>
        <taxon>Euteleostomi</taxon>
        <taxon>Actinopterygii</taxon>
        <taxon>Neopterygii</taxon>
        <taxon>Teleostei</taxon>
        <taxon>Neoteleostei</taxon>
        <taxon>Acanthomorphata</taxon>
        <taxon>Carangaria</taxon>
        <taxon>Pleuronectiformes</taxon>
        <taxon>Pleuronectoidei</taxon>
        <taxon>Soleidae</taxon>
        <taxon>Solea</taxon>
    </lineage>
</organism>
<protein>
    <recommendedName>
        <fullName evidence="4">Ig-like domain-containing protein</fullName>
    </recommendedName>
</protein>
<evidence type="ECO:0000256" key="1">
    <source>
        <dbReference type="SAM" id="MobiDB-lite"/>
    </source>
</evidence>
<dbReference type="AlphaFoldDB" id="A0AAV6RV55"/>
<dbReference type="InterPro" id="IPR007110">
    <property type="entry name" value="Ig-like_dom"/>
</dbReference>
<dbReference type="EMBL" id="JAGKHQ010000009">
    <property type="protein sequence ID" value="KAG7508700.1"/>
    <property type="molecule type" value="Genomic_DNA"/>
</dbReference>
<dbReference type="PANTHER" id="PTHR11422:SF11">
    <property type="entry name" value="IG-LIKE DOMAIN-CONTAINING PROTEIN"/>
    <property type="match status" value="1"/>
</dbReference>
<keyword evidence="2" id="KW-0472">Membrane</keyword>
<keyword evidence="2" id="KW-1133">Transmembrane helix</keyword>
<reference evidence="5 6" key="1">
    <citation type="journal article" date="2021" name="Sci. Rep.">
        <title>Chromosome anchoring in Senegalese sole (Solea senegalensis) reveals sex-associated markers and genome rearrangements in flatfish.</title>
        <authorList>
            <person name="Guerrero-Cozar I."/>
            <person name="Gomez-Garrido J."/>
            <person name="Berbel C."/>
            <person name="Martinez-Blanch J.F."/>
            <person name="Alioto T."/>
            <person name="Claros M.G."/>
            <person name="Gagnaire P.A."/>
            <person name="Manchado M."/>
        </authorList>
    </citation>
    <scope>NUCLEOTIDE SEQUENCE [LARGE SCALE GENOMIC DNA]</scope>
    <source>
        <strain evidence="5">Sse05_10M</strain>
    </source>
</reference>
<dbReference type="PROSITE" id="PS50835">
    <property type="entry name" value="IG_LIKE"/>
    <property type="match status" value="1"/>
</dbReference>
<feature type="domain" description="Ig-like" evidence="4">
    <location>
        <begin position="30"/>
        <end position="105"/>
    </location>
</feature>
<comment type="caution">
    <text evidence="5">The sequence shown here is derived from an EMBL/GenBank/DDBJ whole genome shotgun (WGS) entry which is preliminary data.</text>
</comment>
<evidence type="ECO:0000313" key="6">
    <source>
        <dbReference type="Proteomes" id="UP000693946"/>
    </source>
</evidence>
<keyword evidence="2" id="KW-0812">Transmembrane</keyword>
<dbReference type="SMART" id="SM00409">
    <property type="entry name" value="IG"/>
    <property type="match status" value="1"/>
</dbReference>
<keyword evidence="6" id="KW-1185">Reference proteome</keyword>